<dbReference type="InterPro" id="IPR007921">
    <property type="entry name" value="CHAP_dom"/>
</dbReference>
<dbReference type="InterPro" id="IPR038765">
    <property type="entry name" value="Papain-like_cys_pep_sf"/>
</dbReference>
<feature type="region of interest" description="Disordered" evidence="1">
    <location>
        <begin position="98"/>
        <end position="158"/>
    </location>
</feature>
<reference evidence="3 4" key="1">
    <citation type="journal article" date="2021" name="Int. J. Syst. Evol. Microbiol.">
        <title>Reticulibacter mediterranei gen. nov., sp. nov., within the new family Reticulibacteraceae fam. nov., and Ktedonospora formicarum gen. nov., sp. nov., Ktedonobacter robiniae sp. nov., Dictyobacter formicarum sp. nov. and Dictyobacter arantiisoli sp. nov., belonging to the class Ktedonobacteria.</title>
        <authorList>
            <person name="Yabe S."/>
            <person name="Zheng Y."/>
            <person name="Wang C.M."/>
            <person name="Sakai Y."/>
            <person name="Abe K."/>
            <person name="Yokota A."/>
            <person name="Donadio S."/>
            <person name="Cavaletti L."/>
            <person name="Monciardini P."/>
        </authorList>
    </citation>
    <scope>NUCLEOTIDE SEQUENCE [LARGE SCALE GENOMIC DNA]</scope>
    <source>
        <strain evidence="3 4">SOSP1-30</strain>
    </source>
</reference>
<dbReference type="Pfam" id="PF05257">
    <property type="entry name" value="CHAP"/>
    <property type="match status" value="1"/>
</dbReference>
<organism evidence="3 4">
    <name type="scientific">Ktedonobacter robiniae</name>
    <dbReference type="NCBI Taxonomy" id="2778365"/>
    <lineage>
        <taxon>Bacteria</taxon>
        <taxon>Bacillati</taxon>
        <taxon>Chloroflexota</taxon>
        <taxon>Ktedonobacteria</taxon>
        <taxon>Ktedonobacterales</taxon>
        <taxon>Ktedonobacteraceae</taxon>
        <taxon>Ktedonobacter</taxon>
    </lineage>
</organism>
<comment type="caution">
    <text evidence="3">The sequence shown here is derived from an EMBL/GenBank/DDBJ whole genome shotgun (WGS) entry which is preliminary data.</text>
</comment>
<dbReference type="SUPFAM" id="SSF54001">
    <property type="entry name" value="Cysteine proteinases"/>
    <property type="match status" value="1"/>
</dbReference>
<gene>
    <name evidence="3" type="ORF">KSB_80390</name>
</gene>
<evidence type="ECO:0000313" key="4">
    <source>
        <dbReference type="Proteomes" id="UP000654345"/>
    </source>
</evidence>
<feature type="compositionally biased region" description="Pro residues" evidence="1">
    <location>
        <begin position="110"/>
        <end position="152"/>
    </location>
</feature>
<protein>
    <recommendedName>
        <fullName evidence="2">Peptidase C51 domain-containing protein</fullName>
    </recommendedName>
</protein>
<evidence type="ECO:0000256" key="1">
    <source>
        <dbReference type="SAM" id="MobiDB-lite"/>
    </source>
</evidence>
<sequence length="277" mass="30137">MLGLDNPLVANFFSAVDSNTWRCKQTGYTIAGNILNFYRLFGTTGMNGLTHIGLPLSNVYTPEPGKPRSYQKFERAILAYDPQHTYDRPPGGGDVYFMHIDHPLPQGSTPVPPSQPTPAPSPTPTPTPVPKPPPTPVPAPAPTPAPKPPPVKKPVAGKSNNFPAGQCTYWAAYRFHQVHGVWVPWLGDAWKWPDQARSNNWVVSRTPTVGAIIALQPYVQGAGSLGHVGIVESITSNKSVHTSNYNWYADGGGWGICSYWDFQYNSSVDIAFISLAS</sequence>
<evidence type="ECO:0000259" key="2">
    <source>
        <dbReference type="PROSITE" id="PS50911"/>
    </source>
</evidence>
<dbReference type="PROSITE" id="PS50911">
    <property type="entry name" value="CHAP"/>
    <property type="match status" value="1"/>
</dbReference>
<dbReference type="RefSeq" id="WP_236038889.1">
    <property type="nucleotide sequence ID" value="NZ_BNJG01000003.1"/>
</dbReference>
<feature type="domain" description="Peptidase C51" evidence="2">
    <location>
        <begin position="142"/>
        <end position="274"/>
    </location>
</feature>
<dbReference type="Proteomes" id="UP000654345">
    <property type="component" value="Unassembled WGS sequence"/>
</dbReference>
<proteinExistence type="predicted"/>
<accession>A0ABQ3V316</accession>
<name>A0ABQ3V316_9CHLR</name>
<keyword evidence="4" id="KW-1185">Reference proteome</keyword>
<dbReference type="EMBL" id="BNJG01000003">
    <property type="protein sequence ID" value="GHO59564.1"/>
    <property type="molecule type" value="Genomic_DNA"/>
</dbReference>
<evidence type="ECO:0000313" key="3">
    <source>
        <dbReference type="EMBL" id="GHO59564.1"/>
    </source>
</evidence>
<dbReference type="Gene3D" id="3.90.1720.10">
    <property type="entry name" value="endopeptidase domain like (from Nostoc punctiforme)"/>
    <property type="match status" value="1"/>
</dbReference>